<dbReference type="Proteomes" id="UP000282211">
    <property type="component" value="Unassembled WGS sequence"/>
</dbReference>
<dbReference type="InParanoid" id="A0A420WDH8"/>
<accession>A0A420WDH8</accession>
<gene>
    <name evidence="1" type="ORF">DES40_1746</name>
</gene>
<dbReference type="RefSeq" id="WP_121100838.1">
    <property type="nucleotide sequence ID" value="NZ_RBII01000002.1"/>
</dbReference>
<organism evidence="1 2">
    <name type="scientific">Litorimonas taeanensis</name>
    <dbReference type="NCBI Taxonomy" id="568099"/>
    <lineage>
        <taxon>Bacteria</taxon>
        <taxon>Pseudomonadati</taxon>
        <taxon>Pseudomonadota</taxon>
        <taxon>Alphaproteobacteria</taxon>
        <taxon>Maricaulales</taxon>
        <taxon>Robiginitomaculaceae</taxon>
    </lineage>
</organism>
<dbReference type="EMBL" id="RBII01000002">
    <property type="protein sequence ID" value="RKQ68970.1"/>
    <property type="molecule type" value="Genomic_DNA"/>
</dbReference>
<proteinExistence type="predicted"/>
<evidence type="ECO:0000313" key="1">
    <source>
        <dbReference type="EMBL" id="RKQ68970.1"/>
    </source>
</evidence>
<sequence length="126" mass="13437">MSTVLLKSGNWSRLTAAGLRALADKLEPKCAPIAVEISDAVLADLEAINDLGRVVGVRDGWTGHSTEMTGECGTFIVSTTMLSRLKSIGVIGQDCNITEFGHARLRAGEVGVFRQPQKDALLDVRA</sequence>
<reference evidence="1 2" key="1">
    <citation type="submission" date="2018-10" db="EMBL/GenBank/DDBJ databases">
        <title>Genomic Encyclopedia of Type Strains, Phase IV (KMG-IV): sequencing the most valuable type-strain genomes for metagenomic binning, comparative biology and taxonomic classification.</title>
        <authorList>
            <person name="Goeker M."/>
        </authorList>
    </citation>
    <scope>NUCLEOTIDE SEQUENCE [LARGE SCALE GENOMIC DNA]</scope>
    <source>
        <strain evidence="1 2">DSM 22008</strain>
    </source>
</reference>
<comment type="caution">
    <text evidence="1">The sequence shown here is derived from an EMBL/GenBank/DDBJ whole genome shotgun (WGS) entry which is preliminary data.</text>
</comment>
<protein>
    <submittedName>
        <fullName evidence="1">Uncharacterized protein</fullName>
    </submittedName>
</protein>
<evidence type="ECO:0000313" key="2">
    <source>
        <dbReference type="Proteomes" id="UP000282211"/>
    </source>
</evidence>
<dbReference type="AlphaFoldDB" id="A0A420WDH8"/>
<keyword evidence="2" id="KW-1185">Reference proteome</keyword>
<name>A0A420WDH8_9PROT</name>